<dbReference type="GO" id="GO:0016462">
    <property type="term" value="F:pyrophosphatase activity"/>
    <property type="evidence" value="ECO:0007669"/>
    <property type="project" value="TreeGrafter"/>
</dbReference>
<dbReference type="Gene3D" id="3.30.420.40">
    <property type="match status" value="1"/>
</dbReference>
<dbReference type="FunFam" id="1.10.3210.10:FF:000025">
    <property type="entry name" value="Exopolyphosphatase"/>
    <property type="match status" value="1"/>
</dbReference>
<dbReference type="Gene3D" id="1.10.3210.10">
    <property type="entry name" value="Hypothetical protein af1432"/>
    <property type="match status" value="1"/>
</dbReference>
<reference evidence="4 5" key="1">
    <citation type="submission" date="2017-05" db="EMBL/GenBank/DDBJ databases">
        <authorList>
            <person name="Varghese N."/>
            <person name="Submissions S."/>
        </authorList>
    </citation>
    <scope>NUCLEOTIDE SEQUENCE [LARGE SCALE GENOMIC DNA]</scope>
    <source>
        <strain evidence="4 5">DSM 21194</strain>
    </source>
</reference>
<organism evidence="4 5">
    <name type="scientific">Fodinibius sediminis</name>
    <dbReference type="NCBI Taxonomy" id="1214077"/>
    <lineage>
        <taxon>Bacteria</taxon>
        <taxon>Pseudomonadati</taxon>
        <taxon>Balneolota</taxon>
        <taxon>Balneolia</taxon>
        <taxon>Balneolales</taxon>
        <taxon>Balneolaceae</taxon>
        <taxon>Fodinibius</taxon>
    </lineage>
</organism>
<dbReference type="SUPFAM" id="SSF109604">
    <property type="entry name" value="HD-domain/PDEase-like"/>
    <property type="match status" value="1"/>
</dbReference>
<keyword evidence="1" id="KW-0378">Hydrolase</keyword>
<dbReference type="AlphaFoldDB" id="A0A521ABD7"/>
<dbReference type="PANTHER" id="PTHR30005:SF0">
    <property type="entry name" value="RETROGRADE REGULATION PROTEIN 2"/>
    <property type="match status" value="1"/>
</dbReference>
<dbReference type="Pfam" id="PF21447">
    <property type="entry name" value="Ppx-GppA_III"/>
    <property type="match status" value="1"/>
</dbReference>
<dbReference type="EMBL" id="FXTH01000001">
    <property type="protein sequence ID" value="SMO32071.1"/>
    <property type="molecule type" value="Genomic_DNA"/>
</dbReference>
<dbReference type="SUPFAM" id="SSF53067">
    <property type="entry name" value="Actin-like ATPase domain"/>
    <property type="match status" value="2"/>
</dbReference>
<dbReference type="PIRSF" id="PIRSF001267">
    <property type="entry name" value="Pyrophosphatase_GppA_Ppx"/>
    <property type="match status" value="1"/>
</dbReference>
<name>A0A521ABD7_9BACT</name>
<keyword evidence="5" id="KW-1185">Reference proteome</keyword>
<evidence type="ECO:0000259" key="2">
    <source>
        <dbReference type="Pfam" id="PF02541"/>
    </source>
</evidence>
<dbReference type="InterPro" id="IPR050273">
    <property type="entry name" value="GppA/Ppx_hydrolase"/>
</dbReference>
<dbReference type="Pfam" id="PF02541">
    <property type="entry name" value="Ppx-GppA"/>
    <property type="match status" value="1"/>
</dbReference>
<dbReference type="Gene3D" id="3.30.420.150">
    <property type="entry name" value="Exopolyphosphatase. Domain 2"/>
    <property type="match status" value="1"/>
</dbReference>
<dbReference type="InterPro" id="IPR043129">
    <property type="entry name" value="ATPase_NBD"/>
</dbReference>
<dbReference type="InterPro" id="IPR003607">
    <property type="entry name" value="HD/PDEase_dom"/>
</dbReference>
<protein>
    <submittedName>
        <fullName evidence="4">Exopolyphosphatase / guanosine-5'-triphosphate,3'-diphosphate pyrophosphatase</fullName>
    </submittedName>
</protein>
<evidence type="ECO:0000313" key="4">
    <source>
        <dbReference type="EMBL" id="SMO32071.1"/>
    </source>
</evidence>
<dbReference type="InterPro" id="IPR030673">
    <property type="entry name" value="PyroPPase_GppA_Ppx"/>
</dbReference>
<dbReference type="InterPro" id="IPR048950">
    <property type="entry name" value="Ppx_GppA_C"/>
</dbReference>
<proteinExistence type="predicted"/>
<feature type="domain" description="Ppx/GppA phosphatase N-terminal" evidence="2">
    <location>
        <begin position="34"/>
        <end position="317"/>
    </location>
</feature>
<dbReference type="Proteomes" id="UP000317593">
    <property type="component" value="Unassembled WGS sequence"/>
</dbReference>
<evidence type="ECO:0000259" key="3">
    <source>
        <dbReference type="Pfam" id="PF21447"/>
    </source>
</evidence>
<accession>A0A521ABD7</accession>
<feature type="domain" description="Ppx/GppA phosphatase C-terminal" evidence="3">
    <location>
        <begin position="335"/>
        <end position="485"/>
    </location>
</feature>
<dbReference type="InterPro" id="IPR003695">
    <property type="entry name" value="Ppx_GppA_N"/>
</dbReference>
<gene>
    <name evidence="4" type="ORF">SAMN06265218_10124</name>
</gene>
<dbReference type="CDD" id="cd00077">
    <property type="entry name" value="HDc"/>
    <property type="match status" value="1"/>
</dbReference>
<dbReference type="PANTHER" id="PTHR30005">
    <property type="entry name" value="EXOPOLYPHOSPHATASE"/>
    <property type="match status" value="1"/>
</dbReference>
<evidence type="ECO:0000256" key="1">
    <source>
        <dbReference type="ARBA" id="ARBA00022801"/>
    </source>
</evidence>
<evidence type="ECO:0000313" key="5">
    <source>
        <dbReference type="Proteomes" id="UP000317593"/>
    </source>
</evidence>
<sequence>MNTMSSVATPVKRIAALDLGTNSFHVVLVDIYPDGHFHTIDKLKEMVVLAEKGMKHQLSEAAMDRGIAALRRIKILCDSQGVEQILAYATSAIREAENGGAFIQRMIDETGIKAHAISGRKEAQLIGKAVKHAVSYDGETVLIVDIGGGSVEFIVANQAEVFYSTSEKVGVARMTAEYVSTDPMAPVEIKRLQAHYSDKLSDLFVQLDRHKIRTLIGSSGTMENIAAMVASRQSITASLTLNELTFSARSYKEFHQAFIKMNRRERLGEKGLDEKRVDIIAPGLVLLELIIRKAGIERIKISESALREGMIWDYIDNEKEALELDLLEREGAAPRRRSVFELLRKCSWHEKHSRHVTKMALQLFDFFQDELALPDGDRELLEYAGYLHDIGYYISHRKHHKHALYIIRNADLRGFTEDEINVMANVARYHRRSTPKKRHKRYRKLDKPLRQRVKKMAALLRVADGLDRSHYQNVQQLEIEDEGQSVTLYITTEADPELEIWGAMRKAHLFEQVLGKSLEIYSKEKGKVVDREPPDPFPEHKA</sequence>
<dbReference type="OrthoDB" id="9814545at2"/>